<dbReference type="FlyBase" id="FBgn0264329">
    <property type="gene designation" value="CG43788"/>
</dbReference>
<dbReference type="BioGRID-ORCS" id="14462596">
    <property type="hits" value="0 hits in 1 CRISPR screen"/>
</dbReference>
<feature type="signal peptide" evidence="1">
    <location>
        <begin position="1"/>
        <end position="23"/>
    </location>
</feature>
<accession>A0A0B4KEX7</accession>
<dbReference type="OrthoDB" id="7818860at2759"/>
<dbReference type="AlphaFoldDB" id="A0A0B4KEX7"/>
<evidence type="ECO:0000256" key="1">
    <source>
        <dbReference type="SAM" id="SignalP"/>
    </source>
</evidence>
<gene>
    <name evidence="2" type="primary">Dmel\CG43788</name>
    <name evidence="2 3" type="ORF">CG43788</name>
    <name evidence="2" type="ORF">Dmel_CG43788</name>
</gene>
<reference evidence="2 4" key="3">
    <citation type="journal article" date="2002" name="Genome Biol.">
        <title>Annotation of the Drosophila melanogaster euchromatic genome: a systematic review.</title>
        <authorList>
            <person name="Misra S."/>
            <person name="Crosby M.A."/>
            <person name="Mungall C.J."/>
            <person name="Matthews B.B."/>
            <person name="Campbell K.S."/>
            <person name="Hradecky P."/>
            <person name="Huang Y."/>
            <person name="Kaminker J.S."/>
            <person name="Millburn G.H."/>
            <person name="Prochnik S.E."/>
            <person name="Smith C.D."/>
            <person name="Tupy J.L."/>
            <person name="Whitfied E.J."/>
            <person name="Bayraktaroglu L."/>
            <person name="Berman B.P."/>
            <person name="Bettencourt B.R."/>
            <person name="Celniker S.E."/>
            <person name="de Grey A.D."/>
            <person name="Drysdale R.A."/>
            <person name="Harris N.L."/>
            <person name="Richter J."/>
            <person name="Russo S."/>
            <person name="Schroeder A.J."/>
            <person name="Shu S.Q."/>
            <person name="Stapleton M."/>
            <person name="Yamada C."/>
            <person name="Ashburner M."/>
            <person name="Gelbart W.M."/>
            <person name="Rubin G.M."/>
            <person name="Lewis S.E."/>
        </authorList>
    </citation>
    <scope>GENOME REANNOTATION</scope>
    <source>
        <strain evidence="4">Berkeley</strain>
    </source>
</reference>
<sequence length="62" mass="7049">MNCFSKVFLLAAILFLSIRSGWSQMRFRKCGNDLGYCTSVRNRCRAIAPPTECGPNEKCCKR</sequence>
<reference evidence="2 4" key="6">
    <citation type="journal article" date="2005" name="PLoS Comput. Biol.">
        <title>Combined evidence annotation of transposable elements in genome sequences.</title>
        <authorList>
            <person name="Quesneville H."/>
            <person name="Bergman C.M."/>
            <person name="Andrieu O."/>
            <person name="Autard D."/>
            <person name="Nouaud D."/>
            <person name="Ashburner M."/>
            <person name="Anxolabehere D."/>
        </authorList>
    </citation>
    <scope>NUCLEOTIDE SEQUENCE [LARGE SCALE GENOMIC DNA]</scope>
    <source>
        <strain evidence="4">Berkeley</strain>
    </source>
</reference>
<reference evidence="2 4" key="1">
    <citation type="journal article" date="2000" name="Science">
        <title>The genome sequence of Drosophila melanogaster.</title>
        <authorList>
            <person name="Adams M.D."/>
            <person name="Celniker S.E."/>
            <person name="Holt R.A."/>
            <person name="Evans C.A."/>
            <person name="Gocayne J.D."/>
            <person name="Amanatides P.G."/>
            <person name="Scherer S.E."/>
            <person name="Li P.W."/>
            <person name="Hoskins R.A."/>
            <person name="Galle R.F."/>
            <person name="George R.A."/>
            <person name="Lewis S.E."/>
            <person name="Richards S."/>
            <person name="Ashburner M."/>
            <person name="Henderson S.N."/>
            <person name="Sutton G.G."/>
            <person name="Wortman J.R."/>
            <person name="Yandell M.D."/>
            <person name="Zhang Q."/>
            <person name="Chen L.X."/>
            <person name="Brandon R.C."/>
            <person name="Rogers Y.H."/>
            <person name="Blazej R.G."/>
            <person name="Champe M."/>
            <person name="Pfeiffer B.D."/>
            <person name="Wan K.H."/>
            <person name="Doyle C."/>
            <person name="Baxter E.G."/>
            <person name="Helt G."/>
            <person name="Nelson C.R."/>
            <person name="Gabor G.L."/>
            <person name="Abril J.F."/>
            <person name="Agbayani A."/>
            <person name="An H.J."/>
            <person name="Andrews-Pfannkoch C."/>
            <person name="Baldwin D."/>
            <person name="Ballew R.M."/>
            <person name="Basu A."/>
            <person name="Baxendale J."/>
            <person name="Bayraktaroglu L."/>
            <person name="Beasley E.M."/>
            <person name="Beeson K.Y."/>
            <person name="Benos P.V."/>
            <person name="Berman B.P."/>
            <person name="Bhandari D."/>
            <person name="Bolshakov S."/>
            <person name="Borkova D."/>
            <person name="Botchan M.R."/>
            <person name="Bouck J."/>
            <person name="Brokstein P."/>
            <person name="Brottier P."/>
            <person name="Burtis K.C."/>
            <person name="Busam D.A."/>
            <person name="Butler H."/>
            <person name="Cadieu E."/>
            <person name="Center A."/>
            <person name="Chandra I."/>
            <person name="Cherry J.M."/>
            <person name="Cawley S."/>
            <person name="Dahlke C."/>
            <person name="Davenport L.B."/>
            <person name="Davies P."/>
            <person name="de Pablos B."/>
            <person name="Delcher A."/>
            <person name="Deng Z."/>
            <person name="Mays A.D."/>
            <person name="Dew I."/>
            <person name="Dietz S.M."/>
            <person name="Dodson K."/>
            <person name="Doup L.E."/>
            <person name="Downes M."/>
            <person name="Dugan-Rocha S."/>
            <person name="Dunkov B.C."/>
            <person name="Dunn P."/>
            <person name="Durbin K.J."/>
            <person name="Evangelista C.C."/>
            <person name="Ferraz C."/>
            <person name="Ferriera S."/>
            <person name="Fleischmann W."/>
            <person name="Fosler C."/>
            <person name="Gabrielian A.E."/>
            <person name="Garg N.S."/>
            <person name="Gelbart W.M."/>
            <person name="Glasser K."/>
            <person name="Glodek A."/>
            <person name="Gong F."/>
            <person name="Gorrell J.H."/>
            <person name="Gu Z."/>
            <person name="Guan P."/>
            <person name="Harris M."/>
            <person name="Harris N.L."/>
            <person name="Harvey D."/>
            <person name="Heiman T.J."/>
            <person name="Hernandez J.R."/>
            <person name="Houck J."/>
            <person name="Hostin D."/>
            <person name="Houston K.A."/>
            <person name="Howland T.J."/>
            <person name="Wei M.H."/>
            <person name="Ibegwam C."/>
            <person name="Jalali M."/>
            <person name="Kalush F."/>
            <person name="Karpen G.H."/>
            <person name="Ke Z."/>
            <person name="Kennison J.A."/>
            <person name="Ketchum K.A."/>
            <person name="Kimmel B.E."/>
            <person name="Kodira C.D."/>
            <person name="Kraft C."/>
            <person name="Kravitz S."/>
            <person name="Kulp D."/>
            <person name="Lai Z."/>
            <person name="Lasko P."/>
            <person name="Lei Y."/>
            <person name="Levitsky A.A."/>
            <person name="Li J."/>
            <person name="Li Z."/>
            <person name="Liang Y."/>
            <person name="Lin X."/>
            <person name="Liu X."/>
            <person name="Mattei B."/>
            <person name="McIntosh T.C."/>
            <person name="McLeod M.P."/>
            <person name="McPherson D."/>
            <person name="Merkulov G."/>
            <person name="Milshina N.V."/>
            <person name="Mobarry C."/>
            <person name="Morris J."/>
            <person name="Moshrefi A."/>
            <person name="Mount S.M."/>
            <person name="Moy M."/>
            <person name="Murphy B."/>
            <person name="Murphy L."/>
            <person name="Muzny D.M."/>
            <person name="Nelson D.L."/>
            <person name="Nelson D.R."/>
            <person name="Nelson K.A."/>
            <person name="Nixon K."/>
            <person name="Nusskern D.R."/>
            <person name="Pacleb J.M."/>
            <person name="Palazzolo M."/>
            <person name="Pittman G.S."/>
            <person name="Pan S."/>
            <person name="Pollard J."/>
            <person name="Puri V."/>
            <person name="Reese M.G."/>
            <person name="Reinert K."/>
            <person name="Remington K."/>
            <person name="Saunders R.D."/>
            <person name="Scheeler F."/>
            <person name="Shen H."/>
            <person name="Shue B.C."/>
            <person name="Siden-Kiamos I."/>
            <person name="Simpson M."/>
            <person name="Skupski M.P."/>
            <person name="Smith T."/>
            <person name="Spier E."/>
            <person name="Spradling A.C."/>
            <person name="Stapleton M."/>
            <person name="Strong R."/>
            <person name="Sun E."/>
            <person name="Svirskas R."/>
            <person name="Tector C."/>
            <person name="Turner R."/>
            <person name="Venter E."/>
            <person name="Wang A.H."/>
            <person name="Wang X."/>
            <person name="Wang Z.Y."/>
            <person name="Wassarman D.A."/>
            <person name="Weinstock G.M."/>
            <person name="Weissenbach J."/>
            <person name="Williams S.M."/>
            <person name="WoodageT"/>
            <person name="Worley K.C."/>
            <person name="Wu D."/>
            <person name="Yang S."/>
            <person name="Yao Q.A."/>
            <person name="Ye J."/>
            <person name="Yeh R.F."/>
            <person name="Zaveri J.S."/>
            <person name="Zhan M."/>
            <person name="Zhang G."/>
            <person name="Zhao Q."/>
            <person name="Zheng L."/>
            <person name="Zheng X.H."/>
            <person name="Zhong F.N."/>
            <person name="Zhong W."/>
            <person name="Zhou X."/>
            <person name="Zhu S."/>
            <person name="Zhu X."/>
            <person name="Smith H.O."/>
            <person name="Gibbs R.A."/>
            <person name="Myers E.W."/>
            <person name="Rubin G.M."/>
            <person name="Venter J.C."/>
        </authorList>
    </citation>
    <scope>NUCLEOTIDE SEQUENCE [LARGE SCALE GENOMIC DNA]</scope>
    <source>
        <strain evidence="4">Berkeley</strain>
    </source>
</reference>
<dbReference type="Bgee" id="FBgn0264329">
    <property type="expression patterns" value="Expressed in spermatid in male reproductive gland and 40 other cell types or tissues"/>
</dbReference>
<protein>
    <submittedName>
        <fullName evidence="2">Uncharacterized protein</fullName>
    </submittedName>
</protein>
<dbReference type="GeneID" id="14462596"/>
<reference evidence="2 4" key="2">
    <citation type="journal article" date="2002" name="Genome Biol.">
        <title>Finishing a whole-genome shotgun: release 3 of the Drosophila melanogaster euchromatic genome sequence.</title>
        <authorList>
            <person name="Celniker S.E."/>
            <person name="Wheeler D.A."/>
            <person name="Kronmiller B."/>
            <person name="Carlson J.W."/>
            <person name="Halpern A."/>
            <person name="Patel S."/>
            <person name="Adams M."/>
            <person name="Champe M."/>
            <person name="Dugan S.P."/>
            <person name="Frise E."/>
            <person name="Hodgson A."/>
            <person name="George R.A."/>
            <person name="Hoskins R.A."/>
            <person name="Laverty T."/>
            <person name="Muzny D.M."/>
            <person name="Nelson C.R."/>
            <person name="Pacleb J.M."/>
            <person name="Park S."/>
            <person name="Pfeiffer B.D."/>
            <person name="Richards S."/>
            <person name="Sodergren E.J."/>
            <person name="Svirskas R."/>
            <person name="Tabor P.E."/>
            <person name="Wan K."/>
            <person name="Stapleton M."/>
            <person name="Sutton G.G."/>
            <person name="Venter C."/>
            <person name="Weinstock G."/>
            <person name="Scherer S.E."/>
            <person name="Myers E.W."/>
            <person name="Gibbs R.A."/>
            <person name="Rubin G.M."/>
        </authorList>
    </citation>
    <scope>NUCLEOTIDE SEQUENCE [LARGE SCALE GENOMIC DNA]</scope>
    <source>
        <strain evidence="4">Berkeley</strain>
    </source>
</reference>
<dbReference type="InParanoid" id="A0A0B4KEX7"/>
<dbReference type="OMA" id="PTECRDQ"/>
<reference evidence="2 4" key="10">
    <citation type="journal article" date="2015" name="G3 (Bethesda)">
        <title>Gene Model Annotations for Drosophila melanogaster: The Rule-Benders.</title>
        <authorList>
            <consortium name="FlyBase Consortium"/>
            <person name="Crosby M.A."/>
            <person name="Gramates L.S."/>
            <person name="Dos Santos G."/>
            <person name="Matthews B.B."/>
            <person name="St Pierre S.E."/>
            <person name="Zhou P."/>
            <person name="Schroeder A.J."/>
            <person name="Falls K."/>
            <person name="Emmert D.B."/>
            <person name="Russo S.M."/>
            <person name="Gelbart W.M."/>
            <person name="null"/>
        </authorList>
    </citation>
    <scope>NUCLEOTIDE SEQUENCE [LARGE SCALE GENOMIC DNA]</scope>
    <source>
        <strain evidence="4">Berkeley</strain>
    </source>
</reference>
<organism evidence="2 4">
    <name type="scientific">Drosophila melanogaster</name>
    <name type="common">Fruit fly</name>
    <dbReference type="NCBI Taxonomy" id="7227"/>
    <lineage>
        <taxon>Eukaryota</taxon>
        <taxon>Metazoa</taxon>
        <taxon>Ecdysozoa</taxon>
        <taxon>Arthropoda</taxon>
        <taxon>Hexapoda</taxon>
        <taxon>Insecta</taxon>
        <taxon>Pterygota</taxon>
        <taxon>Neoptera</taxon>
        <taxon>Endopterygota</taxon>
        <taxon>Diptera</taxon>
        <taxon>Brachycera</taxon>
        <taxon>Muscomorpha</taxon>
        <taxon>Ephydroidea</taxon>
        <taxon>Drosophilidae</taxon>
        <taxon>Drosophila</taxon>
        <taxon>Sophophora</taxon>
    </lineage>
</organism>
<name>A0A0B4KEX7_DROME</name>
<dbReference type="AGR" id="FB:FBgn0264329"/>
<reference evidence="2 4" key="4">
    <citation type="journal article" date="2002" name="Genome Biol.">
        <title>The transposable elements of the Drosophila melanogaster euchromatin: a genomics perspective.</title>
        <authorList>
            <person name="Kaminker J.S."/>
            <person name="Bergman C.M."/>
            <person name="Kronmiller B."/>
            <person name="Carlson J."/>
            <person name="Svirskas R."/>
            <person name="Patel S."/>
            <person name="Frise E."/>
            <person name="Wheeler D.A."/>
            <person name="Lewis S.E."/>
            <person name="Rubin G.M."/>
            <person name="Ashburner M."/>
            <person name="Celniker S.E."/>
        </authorList>
    </citation>
    <scope>NUCLEOTIDE SEQUENCE [LARGE SCALE GENOMIC DNA]</scope>
    <source>
        <strain evidence="4">Berkeley</strain>
    </source>
</reference>
<evidence type="ECO:0000313" key="3">
    <source>
        <dbReference type="FlyBase" id="FBgn0264329"/>
    </source>
</evidence>
<evidence type="ECO:0000313" key="2">
    <source>
        <dbReference type="EMBL" id="AGB93568.1"/>
    </source>
</evidence>
<dbReference type="SMR" id="A0A0B4KEX7"/>
<dbReference type="VEuPathDB" id="VectorBase:FBgn0264329"/>
<dbReference type="KEGG" id="dme:Dmel_CG43788"/>
<reference evidence="2 4" key="8">
    <citation type="journal article" date="2007" name="Science">
        <title>Sequence finishing and mapping of Drosophila melanogaster heterochromatin.</title>
        <authorList>
            <person name="Hoskins R.A."/>
            <person name="Carlson J.W."/>
            <person name="Kennedy C."/>
            <person name="Acevedo D."/>
            <person name="Evans-Holm M."/>
            <person name="Frise E."/>
            <person name="Wan K.H."/>
            <person name="Park S."/>
            <person name="Mendez-Lago M."/>
            <person name="Rossi F."/>
            <person name="Villasante A."/>
            <person name="Dimitri P."/>
            <person name="Karpen G.H."/>
            <person name="Celniker S.E."/>
        </authorList>
    </citation>
    <scope>NUCLEOTIDE SEQUENCE [LARGE SCALE GENOMIC DNA]</scope>
    <source>
        <strain evidence="4">Berkeley</strain>
    </source>
</reference>
<reference evidence="2 4" key="11">
    <citation type="journal article" date="2015" name="Genome Res.">
        <title>The Release 6 reference sequence of the Drosophila melanogaster genome.</title>
        <authorList>
            <person name="Hoskins R.A."/>
            <person name="Carlson J.W."/>
            <person name="Wan K.H."/>
            <person name="Park S."/>
            <person name="Mendez I."/>
            <person name="Galle S.E."/>
            <person name="Booth B.W."/>
            <person name="Pfeiffer B.D."/>
            <person name="George R.A."/>
            <person name="Svirskas R."/>
            <person name="Krzywinski M."/>
            <person name="Schein J."/>
            <person name="Accardo M.C."/>
            <person name="Damia E."/>
            <person name="Messina G."/>
            <person name="Mendez-Lago M."/>
            <person name="de Pablos B."/>
            <person name="Demakova O.V."/>
            <person name="Andreyeva E.N."/>
            <person name="Boldyreva L.V."/>
            <person name="Marra M."/>
            <person name="Carvalho A.B."/>
            <person name="Dimitri P."/>
            <person name="Villasante A."/>
            <person name="Zhimulev I.F."/>
            <person name="Rubin G.M."/>
            <person name="Karpen G.H."/>
            <person name="Celniker S.E."/>
        </authorList>
    </citation>
    <scope>NUCLEOTIDE SEQUENCE [LARGE SCALE GENOMIC DNA]</scope>
    <source>
        <strain evidence="4">Berkeley</strain>
    </source>
</reference>
<reference evidence="2 4" key="9">
    <citation type="journal article" date="2015" name="G3 (Bethesda)">
        <title>Gene Model Annotations for Drosophila melanogaster: Impact of High-Throughput Data.</title>
        <authorList>
            <consortium name="FlyBase Consortium"/>
            <person name="Matthews B.B."/>
            <person name="Dos Santos G."/>
            <person name="Crosby M.A."/>
            <person name="Emmert D.B."/>
            <person name="St Pierre S.E."/>
            <person name="Gramates L.S."/>
            <person name="Zhou P."/>
            <person name="Schroeder A.J."/>
            <person name="Falls K."/>
            <person name="Strelets V."/>
            <person name="Russo S.M."/>
            <person name="Gelbart W.M."/>
            <person name="null"/>
        </authorList>
    </citation>
    <scope>NUCLEOTIDE SEQUENCE [LARGE SCALE GENOMIC DNA]</scope>
    <source>
        <strain evidence="4">Berkeley</strain>
    </source>
</reference>
<feature type="chain" id="PRO_5002105822" evidence="1">
    <location>
        <begin position="24"/>
        <end position="62"/>
    </location>
</feature>
<proteinExistence type="predicted"/>
<dbReference type="Proteomes" id="UP000000803">
    <property type="component" value="Chromosome 2R"/>
</dbReference>
<dbReference type="ExpressionAtlas" id="A0A0B4KEX7">
    <property type="expression patterns" value="baseline and differential"/>
</dbReference>
<dbReference type="PaxDb" id="7227-FBpp0304292"/>
<keyword evidence="4" id="KW-1185">Reference proteome</keyword>
<dbReference type="EMBL" id="AE013599">
    <property type="protein sequence ID" value="AGB93568.1"/>
    <property type="molecule type" value="Genomic_DNA"/>
</dbReference>
<reference evidence="2 4" key="5">
    <citation type="journal article" date="2002" name="Genome Biol.">
        <title>Heterochromatic sequences in a Drosophila whole-genome shotgun assembly.</title>
        <authorList>
            <person name="Hoskins R.A."/>
            <person name="Smith C.D."/>
            <person name="Carlson J.W."/>
            <person name="Carvalho A.B."/>
            <person name="Halpern A."/>
            <person name="Kaminker J.S."/>
            <person name="Kennedy C."/>
            <person name="Mungall C.J."/>
            <person name="Sullivan B.A."/>
            <person name="Sutton G.G."/>
            <person name="Yasuhara J.C."/>
            <person name="Wakimoto B.T."/>
            <person name="Myers E.W."/>
            <person name="Celniker S.E."/>
            <person name="Rubin G.M."/>
            <person name="Karpen G.H."/>
        </authorList>
    </citation>
    <scope>NUCLEOTIDE SEQUENCE [LARGE SCALE GENOMIC DNA]</scope>
    <source>
        <strain evidence="4">Berkeley</strain>
    </source>
</reference>
<reference evidence="2 4" key="7">
    <citation type="journal article" date="2007" name="Science">
        <title>The Release 5.1 annotation of Drosophila melanogaster heterochromatin.</title>
        <authorList>
            <person name="Smith C.D."/>
            <person name="Shu S."/>
            <person name="Mungall C.J."/>
            <person name="Karpen G.H."/>
        </authorList>
    </citation>
    <scope>NUCLEOTIDE SEQUENCE [LARGE SCALE GENOMIC DNA]</scope>
    <source>
        <strain evidence="4">Berkeley</strain>
    </source>
</reference>
<evidence type="ECO:0000313" key="4">
    <source>
        <dbReference type="Proteomes" id="UP000000803"/>
    </source>
</evidence>
<dbReference type="RefSeq" id="NP_001261036.1">
    <property type="nucleotide sequence ID" value="NM_001274107.1"/>
</dbReference>
<keyword evidence="1" id="KW-0732">Signal</keyword>